<keyword evidence="3" id="KW-1185">Reference proteome</keyword>
<gene>
    <name evidence="2" type="ORF">DFR70_101404</name>
</gene>
<name>A0A318KFI0_9NOCA</name>
<protein>
    <submittedName>
        <fullName evidence="2">Pimeloyl-ACP methyl ester carboxylesterase</fullName>
    </submittedName>
</protein>
<reference evidence="2 3" key="1">
    <citation type="submission" date="2018-05" db="EMBL/GenBank/DDBJ databases">
        <title>Genomic Encyclopedia of Type Strains, Phase IV (KMG-IV): sequencing the most valuable type-strain genomes for metagenomic binning, comparative biology and taxonomic classification.</title>
        <authorList>
            <person name="Goeker M."/>
        </authorList>
    </citation>
    <scope>NUCLEOTIDE SEQUENCE [LARGE SCALE GENOMIC DNA]</scope>
    <source>
        <strain evidence="2 3">DSM 44704</strain>
    </source>
</reference>
<dbReference type="Pfam" id="PF12697">
    <property type="entry name" value="Abhydrolase_6"/>
    <property type="match status" value="1"/>
</dbReference>
<dbReference type="InterPro" id="IPR000073">
    <property type="entry name" value="AB_hydrolase_1"/>
</dbReference>
<dbReference type="EMBL" id="QJKF01000001">
    <property type="protein sequence ID" value="PXX70983.1"/>
    <property type="molecule type" value="Genomic_DNA"/>
</dbReference>
<dbReference type="InterPro" id="IPR052897">
    <property type="entry name" value="Sec-Metab_Biosynth_Hydrolase"/>
</dbReference>
<dbReference type="AlphaFoldDB" id="A0A318KFI0"/>
<dbReference type="GO" id="GO:0003824">
    <property type="term" value="F:catalytic activity"/>
    <property type="evidence" value="ECO:0007669"/>
    <property type="project" value="UniProtKB-ARBA"/>
</dbReference>
<accession>A0A318KFI0</accession>
<evidence type="ECO:0000313" key="2">
    <source>
        <dbReference type="EMBL" id="PXX70983.1"/>
    </source>
</evidence>
<organism evidence="2 3">
    <name type="scientific">Nocardia tenerifensis</name>
    <dbReference type="NCBI Taxonomy" id="228006"/>
    <lineage>
        <taxon>Bacteria</taxon>
        <taxon>Bacillati</taxon>
        <taxon>Actinomycetota</taxon>
        <taxon>Actinomycetes</taxon>
        <taxon>Mycobacteriales</taxon>
        <taxon>Nocardiaceae</taxon>
        <taxon>Nocardia</taxon>
    </lineage>
</organism>
<comment type="caution">
    <text evidence="2">The sequence shown here is derived from an EMBL/GenBank/DDBJ whole genome shotgun (WGS) entry which is preliminary data.</text>
</comment>
<proteinExistence type="predicted"/>
<dbReference type="Proteomes" id="UP000247569">
    <property type="component" value="Unassembled WGS sequence"/>
</dbReference>
<sequence length="238" mass="25804">MTPHTTADSSTFVLIHGGGDVGWYWHLVEAELRARGHDVVAPDLPADDESHTLTDYADAVVEAVGDKQNLVVVGHSFGAFTASLVADRLPVDVLVLLAGMVPSPGEPPAQWSTNTGLRAVVAEQAERDGGRTGHEDPYVSFYHDVPRELATEAMSKERAHPSPTAMANPWPLAAWPDVPTKFVLCRDDRLFPPDFFRQLVPERLGVVPDEIAGSHCVALSRPKEVADILDGYAADARR</sequence>
<dbReference type="PANTHER" id="PTHR37017:SF11">
    <property type="entry name" value="ESTERASE_LIPASE_THIOESTERASE DOMAIN-CONTAINING PROTEIN"/>
    <property type="match status" value="1"/>
</dbReference>
<evidence type="ECO:0000259" key="1">
    <source>
        <dbReference type="Pfam" id="PF12697"/>
    </source>
</evidence>
<evidence type="ECO:0000313" key="3">
    <source>
        <dbReference type="Proteomes" id="UP000247569"/>
    </source>
</evidence>
<dbReference type="SUPFAM" id="SSF53474">
    <property type="entry name" value="alpha/beta-Hydrolases"/>
    <property type="match status" value="1"/>
</dbReference>
<dbReference type="RefSeq" id="WP_040743274.1">
    <property type="nucleotide sequence ID" value="NZ_QJKF01000001.1"/>
</dbReference>
<dbReference type="OrthoDB" id="9773549at2"/>
<feature type="domain" description="AB hydrolase-1" evidence="1">
    <location>
        <begin position="12"/>
        <end position="227"/>
    </location>
</feature>
<dbReference type="InterPro" id="IPR029058">
    <property type="entry name" value="AB_hydrolase_fold"/>
</dbReference>
<dbReference type="PANTHER" id="PTHR37017">
    <property type="entry name" value="AB HYDROLASE-1 DOMAIN-CONTAINING PROTEIN-RELATED"/>
    <property type="match status" value="1"/>
</dbReference>
<dbReference type="Gene3D" id="3.40.50.1820">
    <property type="entry name" value="alpha/beta hydrolase"/>
    <property type="match status" value="1"/>
</dbReference>